<dbReference type="Proteomes" id="UP000828390">
    <property type="component" value="Unassembled WGS sequence"/>
</dbReference>
<sequence>MAEQFSGAARYCEGLKSKLLHINDEREDLYIQRTLKKKYKGVKGMVIWRTGGRSYNGTFQWHNGDAQMPDDMTYTKWEKGHPATYSSLALVYDRKNDIATSGTCNETLPEAVVQDLDSNYTVIVWQDLPADNDDDGDDDGGGGDDDDAAVAAADDDDT</sequence>
<keyword evidence="4" id="KW-1185">Reference proteome</keyword>
<evidence type="ECO:0000256" key="1">
    <source>
        <dbReference type="SAM" id="MobiDB-lite"/>
    </source>
</evidence>
<dbReference type="Pfam" id="PF00059">
    <property type="entry name" value="Lectin_C"/>
    <property type="match status" value="1"/>
</dbReference>
<feature type="compositionally biased region" description="Acidic residues" evidence="1">
    <location>
        <begin position="130"/>
        <end position="158"/>
    </location>
</feature>
<accession>A0A9D4CXD1</accession>
<dbReference type="SUPFAM" id="SSF56436">
    <property type="entry name" value="C-type lectin-like"/>
    <property type="match status" value="1"/>
</dbReference>
<proteinExistence type="predicted"/>
<evidence type="ECO:0000259" key="2">
    <source>
        <dbReference type="Pfam" id="PF00059"/>
    </source>
</evidence>
<dbReference type="InterPro" id="IPR016186">
    <property type="entry name" value="C-type_lectin-like/link_sf"/>
</dbReference>
<evidence type="ECO:0000313" key="4">
    <source>
        <dbReference type="Proteomes" id="UP000828390"/>
    </source>
</evidence>
<reference evidence="3" key="2">
    <citation type="submission" date="2020-11" db="EMBL/GenBank/DDBJ databases">
        <authorList>
            <person name="McCartney M.A."/>
            <person name="Auch B."/>
            <person name="Kono T."/>
            <person name="Mallez S."/>
            <person name="Becker A."/>
            <person name="Gohl D.M."/>
            <person name="Silverstein K.A.T."/>
            <person name="Koren S."/>
            <person name="Bechman K.B."/>
            <person name="Herman A."/>
            <person name="Abrahante J.E."/>
            <person name="Garbe J."/>
        </authorList>
    </citation>
    <scope>NUCLEOTIDE SEQUENCE</scope>
    <source>
        <strain evidence="3">Duluth1</strain>
        <tissue evidence="3">Whole animal</tissue>
    </source>
</reference>
<dbReference type="InterPro" id="IPR016187">
    <property type="entry name" value="CTDL_fold"/>
</dbReference>
<feature type="region of interest" description="Disordered" evidence="1">
    <location>
        <begin position="128"/>
        <end position="158"/>
    </location>
</feature>
<dbReference type="InterPro" id="IPR001304">
    <property type="entry name" value="C-type_lectin-like"/>
</dbReference>
<name>A0A9D4CXD1_DREPO</name>
<dbReference type="EMBL" id="JAIWYP010000011">
    <property type="protein sequence ID" value="KAH3735208.1"/>
    <property type="molecule type" value="Genomic_DNA"/>
</dbReference>
<dbReference type="AlphaFoldDB" id="A0A9D4CXD1"/>
<organism evidence="3 4">
    <name type="scientific">Dreissena polymorpha</name>
    <name type="common">Zebra mussel</name>
    <name type="synonym">Mytilus polymorpha</name>
    <dbReference type="NCBI Taxonomy" id="45954"/>
    <lineage>
        <taxon>Eukaryota</taxon>
        <taxon>Metazoa</taxon>
        <taxon>Spiralia</taxon>
        <taxon>Lophotrochozoa</taxon>
        <taxon>Mollusca</taxon>
        <taxon>Bivalvia</taxon>
        <taxon>Autobranchia</taxon>
        <taxon>Heteroconchia</taxon>
        <taxon>Euheterodonta</taxon>
        <taxon>Imparidentia</taxon>
        <taxon>Neoheterodontei</taxon>
        <taxon>Myida</taxon>
        <taxon>Dreissenoidea</taxon>
        <taxon>Dreissenidae</taxon>
        <taxon>Dreissena</taxon>
    </lineage>
</organism>
<reference evidence="3" key="1">
    <citation type="journal article" date="2019" name="bioRxiv">
        <title>The Genome of the Zebra Mussel, Dreissena polymorpha: A Resource for Invasive Species Research.</title>
        <authorList>
            <person name="McCartney M.A."/>
            <person name="Auch B."/>
            <person name="Kono T."/>
            <person name="Mallez S."/>
            <person name="Zhang Y."/>
            <person name="Obille A."/>
            <person name="Becker A."/>
            <person name="Abrahante J.E."/>
            <person name="Garbe J."/>
            <person name="Badalamenti J.P."/>
            <person name="Herman A."/>
            <person name="Mangelson H."/>
            <person name="Liachko I."/>
            <person name="Sullivan S."/>
            <person name="Sone E.D."/>
            <person name="Koren S."/>
            <person name="Silverstein K.A.T."/>
            <person name="Beckman K.B."/>
            <person name="Gohl D.M."/>
        </authorList>
    </citation>
    <scope>NUCLEOTIDE SEQUENCE</scope>
    <source>
        <strain evidence="3">Duluth1</strain>
        <tissue evidence="3">Whole animal</tissue>
    </source>
</reference>
<gene>
    <name evidence="3" type="ORF">DPMN_041670</name>
</gene>
<feature type="domain" description="C-type lectin" evidence="2">
    <location>
        <begin position="3"/>
        <end position="107"/>
    </location>
</feature>
<dbReference type="CDD" id="cd00037">
    <property type="entry name" value="CLECT"/>
    <property type="match status" value="1"/>
</dbReference>
<protein>
    <recommendedName>
        <fullName evidence="2">C-type lectin domain-containing protein</fullName>
    </recommendedName>
</protein>
<comment type="caution">
    <text evidence="3">The sequence shown here is derived from an EMBL/GenBank/DDBJ whole genome shotgun (WGS) entry which is preliminary data.</text>
</comment>
<dbReference type="Gene3D" id="3.10.100.10">
    <property type="entry name" value="Mannose-Binding Protein A, subunit A"/>
    <property type="match status" value="1"/>
</dbReference>
<evidence type="ECO:0000313" key="3">
    <source>
        <dbReference type="EMBL" id="KAH3735208.1"/>
    </source>
</evidence>